<feature type="region of interest" description="Disordered" evidence="7">
    <location>
        <begin position="513"/>
        <end position="560"/>
    </location>
</feature>
<feature type="compositionally biased region" description="Basic and acidic residues" evidence="7">
    <location>
        <begin position="470"/>
        <end position="490"/>
    </location>
</feature>
<evidence type="ECO:0000256" key="8">
    <source>
        <dbReference type="SAM" id="Phobius"/>
    </source>
</evidence>
<evidence type="ECO:0008006" key="15">
    <source>
        <dbReference type="Google" id="ProtNLM"/>
    </source>
</evidence>
<keyword evidence="5 8" id="KW-1133">Transmembrane helix</keyword>
<evidence type="ECO:0000256" key="5">
    <source>
        <dbReference type="ARBA" id="ARBA00022989"/>
    </source>
</evidence>
<evidence type="ECO:0000259" key="9">
    <source>
        <dbReference type="Pfam" id="PF02714"/>
    </source>
</evidence>
<keyword evidence="4 8" id="KW-0812">Transmembrane</keyword>
<evidence type="ECO:0000259" key="11">
    <source>
        <dbReference type="Pfam" id="PF13967"/>
    </source>
</evidence>
<feature type="domain" description="10TM putative phosphate transporter extracellular tail" evidence="10">
    <location>
        <begin position="1272"/>
        <end position="1363"/>
    </location>
</feature>
<evidence type="ECO:0000256" key="4">
    <source>
        <dbReference type="ARBA" id="ARBA00022692"/>
    </source>
</evidence>
<dbReference type="EMBL" id="JAUTXT010000048">
    <property type="protein sequence ID" value="KAK3671023.1"/>
    <property type="molecule type" value="Genomic_DNA"/>
</dbReference>
<evidence type="ECO:0000256" key="7">
    <source>
        <dbReference type="SAM" id="MobiDB-lite"/>
    </source>
</evidence>
<feature type="transmembrane region" description="Helical" evidence="8">
    <location>
        <begin position="829"/>
        <end position="850"/>
    </location>
</feature>
<dbReference type="InterPro" id="IPR022257">
    <property type="entry name" value="PHM7_ext"/>
</dbReference>
<dbReference type="GO" id="GO:0005886">
    <property type="term" value="C:plasma membrane"/>
    <property type="evidence" value="ECO:0007669"/>
    <property type="project" value="TreeGrafter"/>
</dbReference>
<feature type="domain" description="CSC1/OSCA1-like cytosolic" evidence="12">
    <location>
        <begin position="212"/>
        <end position="305"/>
    </location>
</feature>
<gene>
    <name evidence="13" type="ORF">LTR78_009141</name>
</gene>
<comment type="subcellular location">
    <subcellularLocation>
        <location evidence="1">Membrane</location>
        <topology evidence="1">Multi-pass membrane protein</topology>
    </subcellularLocation>
</comment>
<organism evidence="13 14">
    <name type="scientific">Recurvomyces mirabilis</name>
    <dbReference type="NCBI Taxonomy" id="574656"/>
    <lineage>
        <taxon>Eukaryota</taxon>
        <taxon>Fungi</taxon>
        <taxon>Dikarya</taxon>
        <taxon>Ascomycota</taxon>
        <taxon>Pezizomycotina</taxon>
        <taxon>Dothideomycetes</taxon>
        <taxon>Dothideomycetidae</taxon>
        <taxon>Mycosphaerellales</taxon>
        <taxon>Teratosphaeriaceae</taxon>
        <taxon>Recurvomyces</taxon>
    </lineage>
</organism>
<name>A0AAE0TNW8_9PEZI</name>
<keyword evidence="14" id="KW-1185">Reference proteome</keyword>
<keyword evidence="6 8" id="KW-0472">Membrane</keyword>
<evidence type="ECO:0000256" key="6">
    <source>
        <dbReference type="ARBA" id="ARBA00023136"/>
    </source>
</evidence>
<dbReference type="Pfam" id="PF02714">
    <property type="entry name" value="RSN1_7TM"/>
    <property type="match status" value="1"/>
</dbReference>
<dbReference type="InterPro" id="IPR032880">
    <property type="entry name" value="CSC1/OSCA1-like_N"/>
</dbReference>
<feature type="domain" description="CSC1/OSCA1-like 7TM region" evidence="9">
    <location>
        <begin position="781"/>
        <end position="1051"/>
    </location>
</feature>
<proteinExistence type="inferred from homology"/>
<keyword evidence="3" id="KW-0813">Transport</keyword>
<feature type="compositionally biased region" description="Basic and acidic residues" evidence="7">
    <location>
        <begin position="286"/>
        <end position="309"/>
    </location>
</feature>
<reference evidence="13" key="1">
    <citation type="submission" date="2023-07" db="EMBL/GenBank/DDBJ databases">
        <title>Black Yeasts Isolated from many extreme environments.</title>
        <authorList>
            <person name="Coleine C."/>
            <person name="Stajich J.E."/>
            <person name="Selbmann L."/>
        </authorList>
    </citation>
    <scope>NUCLEOTIDE SEQUENCE</scope>
    <source>
        <strain evidence="13">CCFEE 5485</strain>
    </source>
</reference>
<feature type="region of interest" description="Disordered" evidence="7">
    <location>
        <begin position="1143"/>
        <end position="1207"/>
    </location>
</feature>
<feature type="transmembrane region" description="Helical" evidence="8">
    <location>
        <begin position="871"/>
        <end position="895"/>
    </location>
</feature>
<evidence type="ECO:0000259" key="10">
    <source>
        <dbReference type="Pfam" id="PF12621"/>
    </source>
</evidence>
<sequence length="1372" mass="154741">MSSPNQPTCTPGTHWWDTINCGSGSALNNTGTSINALLAAIATGAIAFAVQVLIFLLLRLRLSRIYRPRSYLVPERERVPPPPPGIVRWLYPLFTTPNLAFIQKCGLDAYFFLRYLRMLLKFFLPVAVIVLPIMLPLNRYSGPTNNVHGLDLLSISNINPEHMGHRLWAQLVMAITVTVWFGYIVYKELRGYIRVRQAYLTSPQHRIRASATTVLVTGIPRKWLTLEALDGLYDVFPGGIKNIWINRNFDELSNKVQLRDNYARNLEGAETDLIKKCRKAYEKKAEEKRKKEGAKKQSKQELKEKRAEGDAVAEQLAHGEGVSAGDQHATHHGLQDILYEEAEREDQEQEKEREKQKKRGHGLGFVGDGLDKVGLGAVNQGLGAVGHGIGAFGKNVGMFGQRVAGDVDTGIRNVGRDFDTATAAANDGQGFVTNDELYRQSILSMSDVAPTPPPKTPAEERQARLQNDTDIGRGMRPVTREGRTDDRSTRDNQAPLVSALHFQGDAARDTLQQKQHPFAAPPAIPGELSQGSPDSERTLGRPDIQTTRPSVESKPRSQMEIDDSALRPKQLTWKLWKNKDMSLGMPSPQPHTADEDEFPLNASVVHSDMDKPKLKENNELSASKFVEQFSFWKKNKHEVKEVYPRAFDDKWDEDKDEEPRWRHFIESKDRDTLRMPLVDQAWFPSLPFLGKKIDKVYFLRRELARLNLEIEADQNDVEKFPFMNSAFIQFNHQVAAHMACQSLSHHVPQQMAPRLLEISPDDVLWDNMSIKWWERYIRTGFVLVVCAALIILYAIPVTFTSLLAHLDTLAKSYSWMAWAGTLPTVAKSIIQGALPPLLLNLILLLVPIIFRALVKQQGVATGNQKELGVQTWYFAFLFIQVFFVVTLSSGLTQFFQQLGTQPGQVVKSLSQSLPKAADYFFQYLLIQGLGNSASALLQAGTLFSWFILAFFLDNTPRQKWARQTTLNNIQWGSFFPAFTNFAVIGIIYSVIAPFILVFMIIIFGLFWVVYRYNVLYVYQFRNDTGGLLFPTAVNQLFVGIYFMEVALAGYFFIAQGPAGNAAAIPQGAIMIVAVIFTILYQWQLNQTFAPLFQFLPITLEDEAVIRDEQFAKTQASRFAPLNGREVQPEDERDIQDVLEDQEQAEENADEAMERRDTDQAARHRHSSHMDNQEGQATAPATPRTHKSDWAHKQSPRQPNSPSWKTDRWRNAAPQAVDHMRYLAEGKRAEQSATVEVSPNTESKKQIGDVEAQHTVGDVLFSGFADELEDLTSEERDLLVRYAFQHSALRAKRPVVWIPRDNLGVSDDEIKRAQKMSTVSVPASLNEKDRDSGSMVEKTNIWMSNEGTALDGKGKVVFRRSPPDFSNVDLIAL</sequence>
<dbReference type="InterPro" id="IPR045122">
    <property type="entry name" value="Csc1-like"/>
</dbReference>
<evidence type="ECO:0000256" key="3">
    <source>
        <dbReference type="ARBA" id="ARBA00022448"/>
    </source>
</evidence>
<feature type="transmembrane region" description="Helical" evidence="8">
    <location>
        <begin position="935"/>
        <end position="953"/>
    </location>
</feature>
<evidence type="ECO:0000313" key="14">
    <source>
        <dbReference type="Proteomes" id="UP001274830"/>
    </source>
</evidence>
<comment type="similarity">
    <text evidence="2">Belongs to the CSC1 (TC 1.A.17) family.</text>
</comment>
<comment type="caution">
    <text evidence="13">The sequence shown here is derived from an EMBL/GenBank/DDBJ whole genome shotgun (WGS) entry which is preliminary data.</text>
</comment>
<feature type="transmembrane region" description="Helical" evidence="8">
    <location>
        <begin position="119"/>
        <end position="137"/>
    </location>
</feature>
<dbReference type="InterPro" id="IPR003864">
    <property type="entry name" value="CSC1/OSCA1-like_7TM"/>
</dbReference>
<protein>
    <recommendedName>
        <fullName evidence="15">DUF221-domain-containing protein</fullName>
    </recommendedName>
</protein>
<dbReference type="Pfam" id="PF13967">
    <property type="entry name" value="RSN1_TM"/>
    <property type="match status" value="1"/>
</dbReference>
<evidence type="ECO:0000256" key="1">
    <source>
        <dbReference type="ARBA" id="ARBA00004141"/>
    </source>
</evidence>
<dbReference type="Proteomes" id="UP001274830">
    <property type="component" value="Unassembled WGS sequence"/>
</dbReference>
<dbReference type="InterPro" id="IPR027815">
    <property type="entry name" value="CSC1/OSCA1-like_cyt"/>
</dbReference>
<feature type="transmembrane region" description="Helical" evidence="8">
    <location>
        <begin position="167"/>
        <end position="186"/>
    </location>
</feature>
<dbReference type="GO" id="GO:0005227">
    <property type="term" value="F:calcium-activated cation channel activity"/>
    <property type="evidence" value="ECO:0007669"/>
    <property type="project" value="InterPro"/>
</dbReference>
<feature type="domain" description="CSC1/OSCA1-like cytosolic" evidence="12">
    <location>
        <begin position="680"/>
        <end position="767"/>
    </location>
</feature>
<feature type="transmembrane region" description="Helical" evidence="8">
    <location>
        <begin position="974"/>
        <end position="1007"/>
    </location>
</feature>
<feature type="transmembrane region" description="Helical" evidence="8">
    <location>
        <begin position="1027"/>
        <end position="1053"/>
    </location>
</feature>
<evidence type="ECO:0000259" key="12">
    <source>
        <dbReference type="Pfam" id="PF14703"/>
    </source>
</evidence>
<feature type="transmembrane region" description="Helical" evidence="8">
    <location>
        <begin position="36"/>
        <end position="58"/>
    </location>
</feature>
<accession>A0AAE0TNW8</accession>
<dbReference type="Pfam" id="PF14703">
    <property type="entry name" value="PHM7_cyt"/>
    <property type="match status" value="2"/>
</dbReference>
<evidence type="ECO:0000256" key="2">
    <source>
        <dbReference type="ARBA" id="ARBA00007779"/>
    </source>
</evidence>
<dbReference type="PANTHER" id="PTHR13018">
    <property type="entry name" value="PROBABLE MEMBRANE PROTEIN DUF221-RELATED"/>
    <property type="match status" value="1"/>
</dbReference>
<feature type="domain" description="CSC1/OSCA1-like N-terminal transmembrane" evidence="11">
    <location>
        <begin position="37"/>
        <end position="188"/>
    </location>
</feature>
<feature type="region of interest" description="Disordered" evidence="7">
    <location>
        <begin position="446"/>
        <end position="492"/>
    </location>
</feature>
<feature type="compositionally biased region" description="Basic and acidic residues" evidence="7">
    <location>
        <begin position="1151"/>
        <end position="1171"/>
    </location>
</feature>
<feature type="region of interest" description="Disordered" evidence="7">
    <location>
        <begin position="286"/>
        <end position="313"/>
    </location>
</feature>
<feature type="transmembrane region" description="Helical" evidence="8">
    <location>
        <begin position="1060"/>
        <end position="1082"/>
    </location>
</feature>
<dbReference type="PANTHER" id="PTHR13018:SF20">
    <property type="entry name" value="SPORULATION-SPECIFIC PROTEIN 75"/>
    <property type="match status" value="1"/>
</dbReference>
<feature type="region of interest" description="Disordered" evidence="7">
    <location>
        <begin position="343"/>
        <end position="363"/>
    </location>
</feature>
<evidence type="ECO:0000313" key="13">
    <source>
        <dbReference type="EMBL" id="KAK3671023.1"/>
    </source>
</evidence>
<dbReference type="Pfam" id="PF12621">
    <property type="entry name" value="PHM7_ext"/>
    <property type="match status" value="1"/>
</dbReference>
<feature type="transmembrane region" description="Helical" evidence="8">
    <location>
        <begin position="781"/>
        <end position="806"/>
    </location>
</feature>